<protein>
    <recommendedName>
        <fullName evidence="7">Reverse transcriptase RNase H-like domain-containing protein</fullName>
    </recommendedName>
</protein>
<keyword evidence="6" id="KW-0695">RNA-directed DNA polymerase</keyword>
<dbReference type="Pfam" id="PF17917">
    <property type="entry name" value="RT_RNaseH"/>
    <property type="match status" value="1"/>
</dbReference>
<keyword evidence="3" id="KW-0540">Nuclease</keyword>
<keyword evidence="5" id="KW-0378">Hydrolase</keyword>
<accession>A0A9R1XFL5</accession>
<proteinExistence type="predicted"/>
<keyword evidence="9" id="KW-1185">Reference proteome</keyword>
<evidence type="ECO:0000256" key="2">
    <source>
        <dbReference type="ARBA" id="ARBA00022695"/>
    </source>
</evidence>
<dbReference type="PANTHER" id="PTHR34072">
    <property type="entry name" value="ENZYMATIC POLYPROTEIN-RELATED"/>
    <property type="match status" value="1"/>
</dbReference>
<dbReference type="AlphaFoldDB" id="A0A9R1XFL5"/>
<feature type="domain" description="Reverse transcriptase RNase H-like" evidence="7">
    <location>
        <begin position="2"/>
        <end position="56"/>
    </location>
</feature>
<dbReference type="InterPro" id="IPR043502">
    <property type="entry name" value="DNA/RNA_pol_sf"/>
</dbReference>
<evidence type="ECO:0000256" key="6">
    <source>
        <dbReference type="ARBA" id="ARBA00022918"/>
    </source>
</evidence>
<comment type="caution">
    <text evidence="8">The sequence shown here is derived from an EMBL/GenBank/DDBJ whole genome shotgun (WGS) entry which is preliminary data.</text>
</comment>
<dbReference type="CDD" id="cd09274">
    <property type="entry name" value="RNase_HI_RT_Ty3"/>
    <property type="match status" value="1"/>
</dbReference>
<reference evidence="8 9" key="1">
    <citation type="journal article" date="2017" name="Nat. Commun.">
        <title>Genome assembly with in vitro proximity ligation data and whole-genome triplication in lettuce.</title>
        <authorList>
            <person name="Reyes-Chin-Wo S."/>
            <person name="Wang Z."/>
            <person name="Yang X."/>
            <person name="Kozik A."/>
            <person name="Arikit S."/>
            <person name="Song C."/>
            <person name="Xia L."/>
            <person name="Froenicke L."/>
            <person name="Lavelle D.O."/>
            <person name="Truco M.J."/>
            <person name="Xia R."/>
            <person name="Zhu S."/>
            <person name="Xu C."/>
            <person name="Xu H."/>
            <person name="Xu X."/>
            <person name="Cox K."/>
            <person name="Korf I."/>
            <person name="Meyers B.C."/>
            <person name="Michelmore R.W."/>
        </authorList>
    </citation>
    <scope>NUCLEOTIDE SEQUENCE [LARGE SCALE GENOMIC DNA]</scope>
    <source>
        <strain evidence="9">cv. Salinas</strain>
        <tissue evidence="8">Seedlings</tissue>
    </source>
</reference>
<evidence type="ECO:0000256" key="4">
    <source>
        <dbReference type="ARBA" id="ARBA00022759"/>
    </source>
</evidence>
<evidence type="ECO:0000313" key="8">
    <source>
        <dbReference type="EMBL" id="KAJ0206207.1"/>
    </source>
</evidence>
<evidence type="ECO:0000313" key="9">
    <source>
        <dbReference type="Proteomes" id="UP000235145"/>
    </source>
</evidence>
<keyword evidence="4" id="KW-0255">Endonuclease</keyword>
<dbReference type="Proteomes" id="UP000235145">
    <property type="component" value="Unassembled WGS sequence"/>
</dbReference>
<name>A0A9R1XFL5_LACSA</name>
<sequence>MEKELLTIMFALEKFRQYLLGTKVIVYSDHANLKYLMTKKDAKPRLIRCILLLQEFDLKIRDNSGCENLVVDHLSRFTSNETPLPLRDEYPEEHLFSFTQSIPWYYDIINFLVMKRYPNTFTHAQKDKLKSVAKYYVWDEHQSILQFCH</sequence>
<dbReference type="SUPFAM" id="SSF56672">
    <property type="entry name" value="DNA/RNA polymerases"/>
    <property type="match status" value="1"/>
</dbReference>
<evidence type="ECO:0000256" key="1">
    <source>
        <dbReference type="ARBA" id="ARBA00022679"/>
    </source>
</evidence>
<dbReference type="PANTHER" id="PTHR34072:SF57">
    <property type="entry name" value="RNA-DIRECTED DNA POLYMERASE"/>
    <property type="match status" value="1"/>
</dbReference>
<dbReference type="InterPro" id="IPR041373">
    <property type="entry name" value="RT_RNaseH"/>
</dbReference>
<gene>
    <name evidence="8" type="ORF">LSAT_V11C500235600</name>
</gene>
<dbReference type="GO" id="GO:0016787">
    <property type="term" value="F:hydrolase activity"/>
    <property type="evidence" value="ECO:0007669"/>
    <property type="project" value="UniProtKB-KW"/>
</dbReference>
<evidence type="ECO:0000259" key="7">
    <source>
        <dbReference type="Pfam" id="PF17917"/>
    </source>
</evidence>
<dbReference type="GO" id="GO:0004519">
    <property type="term" value="F:endonuclease activity"/>
    <property type="evidence" value="ECO:0007669"/>
    <property type="project" value="UniProtKB-KW"/>
</dbReference>
<keyword evidence="1" id="KW-0808">Transferase</keyword>
<evidence type="ECO:0000256" key="3">
    <source>
        <dbReference type="ARBA" id="ARBA00022722"/>
    </source>
</evidence>
<evidence type="ECO:0000256" key="5">
    <source>
        <dbReference type="ARBA" id="ARBA00022801"/>
    </source>
</evidence>
<dbReference type="GO" id="GO:0003964">
    <property type="term" value="F:RNA-directed DNA polymerase activity"/>
    <property type="evidence" value="ECO:0007669"/>
    <property type="project" value="UniProtKB-KW"/>
</dbReference>
<keyword evidence="2" id="KW-0548">Nucleotidyltransferase</keyword>
<organism evidence="8 9">
    <name type="scientific">Lactuca sativa</name>
    <name type="common">Garden lettuce</name>
    <dbReference type="NCBI Taxonomy" id="4236"/>
    <lineage>
        <taxon>Eukaryota</taxon>
        <taxon>Viridiplantae</taxon>
        <taxon>Streptophyta</taxon>
        <taxon>Embryophyta</taxon>
        <taxon>Tracheophyta</taxon>
        <taxon>Spermatophyta</taxon>
        <taxon>Magnoliopsida</taxon>
        <taxon>eudicotyledons</taxon>
        <taxon>Gunneridae</taxon>
        <taxon>Pentapetalae</taxon>
        <taxon>asterids</taxon>
        <taxon>campanulids</taxon>
        <taxon>Asterales</taxon>
        <taxon>Asteraceae</taxon>
        <taxon>Cichorioideae</taxon>
        <taxon>Cichorieae</taxon>
        <taxon>Lactucinae</taxon>
        <taxon>Lactuca</taxon>
    </lineage>
</organism>
<dbReference type="EMBL" id="NBSK02000005">
    <property type="protein sequence ID" value="KAJ0206207.1"/>
    <property type="molecule type" value="Genomic_DNA"/>
</dbReference>